<dbReference type="AlphaFoldDB" id="A0AAE1GXQ8"/>
<dbReference type="EMBL" id="JAHWGI010000255">
    <property type="protein sequence ID" value="KAK3911246.1"/>
    <property type="molecule type" value="Genomic_DNA"/>
</dbReference>
<protein>
    <submittedName>
        <fullName evidence="1">Uncharacterized protein</fullName>
    </submittedName>
</protein>
<keyword evidence="2" id="KW-1185">Reference proteome</keyword>
<organism evidence="1 2">
    <name type="scientific">Frankliniella fusca</name>
    <dbReference type="NCBI Taxonomy" id="407009"/>
    <lineage>
        <taxon>Eukaryota</taxon>
        <taxon>Metazoa</taxon>
        <taxon>Ecdysozoa</taxon>
        <taxon>Arthropoda</taxon>
        <taxon>Hexapoda</taxon>
        <taxon>Insecta</taxon>
        <taxon>Pterygota</taxon>
        <taxon>Neoptera</taxon>
        <taxon>Paraneoptera</taxon>
        <taxon>Thysanoptera</taxon>
        <taxon>Terebrantia</taxon>
        <taxon>Thripoidea</taxon>
        <taxon>Thripidae</taxon>
        <taxon>Frankliniella</taxon>
    </lineage>
</organism>
<reference evidence="1" key="2">
    <citation type="journal article" date="2023" name="BMC Genomics">
        <title>Pest status, molecular evolution, and epigenetic factors derived from the genome assembly of Frankliniella fusca, a thysanopteran phytovirus vector.</title>
        <authorList>
            <person name="Catto M.A."/>
            <person name="Labadie P.E."/>
            <person name="Jacobson A.L."/>
            <person name="Kennedy G.G."/>
            <person name="Srinivasan R."/>
            <person name="Hunt B.G."/>
        </authorList>
    </citation>
    <scope>NUCLEOTIDE SEQUENCE</scope>
    <source>
        <strain evidence="1">PL_HMW_Pooled</strain>
    </source>
</reference>
<name>A0AAE1GXQ8_9NEOP</name>
<evidence type="ECO:0000313" key="1">
    <source>
        <dbReference type="EMBL" id="KAK3911246.1"/>
    </source>
</evidence>
<dbReference type="PANTHER" id="PTHR21398:SF1">
    <property type="entry name" value="FI03705P"/>
    <property type="match status" value="1"/>
</dbReference>
<dbReference type="Pfam" id="PF07841">
    <property type="entry name" value="DM4_12"/>
    <property type="match status" value="1"/>
</dbReference>
<gene>
    <name evidence="1" type="ORF">KUF71_004375</name>
</gene>
<proteinExistence type="predicted"/>
<dbReference type="Proteomes" id="UP001219518">
    <property type="component" value="Unassembled WGS sequence"/>
</dbReference>
<dbReference type="SMART" id="SM00718">
    <property type="entry name" value="DM4_12"/>
    <property type="match status" value="1"/>
</dbReference>
<accession>A0AAE1GXQ8</accession>
<dbReference type="PANTHER" id="PTHR21398">
    <property type="entry name" value="AGAP007094-PA"/>
    <property type="match status" value="1"/>
</dbReference>
<evidence type="ECO:0000313" key="2">
    <source>
        <dbReference type="Proteomes" id="UP001219518"/>
    </source>
</evidence>
<sequence>MLLRTPFTPLLSGAAGAGAVLALLLLALGTSATTSLERAVADHRAAGNHSGPPAADDAVLSRRKRYIVFPRGSSIQLVYCLSFGGYIPFQTIFVFGLTAGLAWQLPTEPQQVYLQRREVGRHPDREHRVNLYRSVQAFLSQRGLHGEECVLRTVCESSSPKQGKGPFMRELLGVLFNLPESDGESKTSWDAARYDGRPCEVRFPKCSSVLDLTLPLESKK</sequence>
<comment type="caution">
    <text evidence="1">The sequence shown here is derived from an EMBL/GenBank/DDBJ whole genome shotgun (WGS) entry which is preliminary data.</text>
</comment>
<dbReference type="InterPro" id="IPR006631">
    <property type="entry name" value="DM4_12"/>
</dbReference>
<reference evidence="1" key="1">
    <citation type="submission" date="2021-07" db="EMBL/GenBank/DDBJ databases">
        <authorList>
            <person name="Catto M.A."/>
            <person name="Jacobson A."/>
            <person name="Kennedy G."/>
            <person name="Labadie P."/>
            <person name="Hunt B.G."/>
            <person name="Srinivasan R."/>
        </authorList>
    </citation>
    <scope>NUCLEOTIDE SEQUENCE</scope>
    <source>
        <strain evidence="1">PL_HMW_Pooled</strain>
        <tissue evidence="1">Head</tissue>
    </source>
</reference>